<evidence type="ECO:0000313" key="5">
    <source>
        <dbReference type="Proteomes" id="UP000037594"/>
    </source>
</evidence>
<proteinExistence type="predicted"/>
<dbReference type="PRINTS" id="PR00505">
    <property type="entry name" value="D12N6MTFRASE"/>
</dbReference>
<dbReference type="Proteomes" id="UP000037594">
    <property type="component" value="Unassembled WGS sequence"/>
</dbReference>
<dbReference type="Pfam" id="PF02086">
    <property type="entry name" value="MethyltransfD12"/>
    <property type="match status" value="1"/>
</dbReference>
<dbReference type="GO" id="GO:1904047">
    <property type="term" value="F:S-adenosyl-L-methionine binding"/>
    <property type="evidence" value="ECO:0007669"/>
    <property type="project" value="TreeGrafter"/>
</dbReference>
<evidence type="ECO:0000256" key="3">
    <source>
        <dbReference type="ARBA" id="ARBA00022691"/>
    </source>
</evidence>
<dbReference type="InterPro" id="IPR012263">
    <property type="entry name" value="M_m6A_EcoRV"/>
</dbReference>
<evidence type="ECO:0000313" key="4">
    <source>
        <dbReference type="EMBL" id="KMV18387.1"/>
    </source>
</evidence>
<reference evidence="4 5" key="1">
    <citation type="submission" date="2015-06" db="EMBL/GenBank/DDBJ databases">
        <title>Genome sequence of Mycobacterium conceptionense strain MLE.</title>
        <authorList>
            <person name="Greninger A.L."/>
            <person name="Cunningham G."/>
            <person name="Chiu C.Y."/>
            <person name="Miller S."/>
        </authorList>
    </citation>
    <scope>NUCLEOTIDE SEQUENCE [LARGE SCALE GENOMIC DNA]</scope>
    <source>
        <strain evidence="4 5">MLE</strain>
    </source>
</reference>
<evidence type="ECO:0000256" key="2">
    <source>
        <dbReference type="ARBA" id="ARBA00022679"/>
    </source>
</evidence>
<dbReference type="GO" id="GO:0043565">
    <property type="term" value="F:sequence-specific DNA binding"/>
    <property type="evidence" value="ECO:0007669"/>
    <property type="project" value="TreeGrafter"/>
</dbReference>
<dbReference type="RefSeq" id="WP_048895836.1">
    <property type="nucleotide sequence ID" value="NZ_LFOD01000008.1"/>
</dbReference>
<keyword evidence="3" id="KW-0949">S-adenosyl-L-methionine</keyword>
<keyword evidence="2 4" id="KW-0808">Transferase</keyword>
<dbReference type="EMBL" id="LFOD01000008">
    <property type="protein sequence ID" value="KMV18387.1"/>
    <property type="molecule type" value="Genomic_DNA"/>
</dbReference>
<dbReference type="Gene3D" id="3.40.50.150">
    <property type="entry name" value="Vaccinia Virus protein VP39"/>
    <property type="match status" value="2"/>
</dbReference>
<dbReference type="PATRIC" id="fig|451644.5.peg.2479"/>
<evidence type="ECO:0000256" key="1">
    <source>
        <dbReference type="ARBA" id="ARBA00022603"/>
    </source>
</evidence>
<dbReference type="GO" id="GO:0006298">
    <property type="term" value="P:mismatch repair"/>
    <property type="evidence" value="ECO:0007669"/>
    <property type="project" value="TreeGrafter"/>
</dbReference>
<dbReference type="GO" id="GO:0009007">
    <property type="term" value="F:site-specific DNA-methyltransferase (adenine-specific) activity"/>
    <property type="evidence" value="ECO:0007669"/>
    <property type="project" value="UniProtKB-EC"/>
</dbReference>
<dbReference type="InterPro" id="IPR012327">
    <property type="entry name" value="MeTrfase_D12"/>
</dbReference>
<dbReference type="InterPro" id="IPR029063">
    <property type="entry name" value="SAM-dependent_MTases_sf"/>
</dbReference>
<organism evidence="4 5">
    <name type="scientific">Mycolicibacterium conceptionense</name>
    <dbReference type="NCBI Taxonomy" id="451644"/>
    <lineage>
        <taxon>Bacteria</taxon>
        <taxon>Bacillati</taxon>
        <taxon>Actinomycetota</taxon>
        <taxon>Actinomycetes</taxon>
        <taxon>Mycobacteriales</taxon>
        <taxon>Mycobacteriaceae</taxon>
        <taxon>Mycolicibacterium</taxon>
    </lineage>
</organism>
<keyword evidence="1 4" id="KW-0489">Methyltransferase</keyword>
<dbReference type="AlphaFoldDB" id="A0A0J8UBJ6"/>
<dbReference type="PIRSF" id="PIRSF000398">
    <property type="entry name" value="M_m6A_EcoRV"/>
    <property type="match status" value="1"/>
</dbReference>
<dbReference type="GO" id="GO:0009307">
    <property type="term" value="P:DNA restriction-modification system"/>
    <property type="evidence" value="ECO:0007669"/>
    <property type="project" value="InterPro"/>
</dbReference>
<dbReference type="PANTHER" id="PTHR30481:SF4">
    <property type="entry name" value="SITE-SPECIFIC DNA-METHYLTRANSFERASE (ADENINE-SPECIFIC)"/>
    <property type="match status" value="1"/>
</dbReference>
<dbReference type="PANTHER" id="PTHR30481">
    <property type="entry name" value="DNA ADENINE METHYLASE"/>
    <property type="match status" value="1"/>
</dbReference>
<dbReference type="SUPFAM" id="SSF53335">
    <property type="entry name" value="S-adenosyl-L-methionine-dependent methyltransferases"/>
    <property type="match status" value="1"/>
</dbReference>
<protein>
    <submittedName>
        <fullName evidence="4">DNA methyltransferase</fullName>
    </submittedName>
</protein>
<sequence length="278" mass="30440">MAYYGGKTRLASKIAALLPEHEHYVEPFAGGLSVLLAKSPSRMETVNDLDGLLMTFWRVLRNQPQQLARVCALTPHSRAELVAARATDLAGLDDLEVARLVWVQISQARGGTMRSSGWRYYVNPGGNSTGMPGYLAAYVDRMAAGAERLRQVSLECKPAITVIKEYGAHRKCCLYVDPPYLGTTRSTRGGGNGYRLDMPDPADHAELLQALRDCRAAVVLSGYPSDLYDTALADWTRLEIPTMTGQSNGANQARTEVLWSNRPIAEQPALFHLGGDKC</sequence>
<dbReference type="GO" id="GO:0032259">
    <property type="term" value="P:methylation"/>
    <property type="evidence" value="ECO:0007669"/>
    <property type="project" value="UniProtKB-KW"/>
</dbReference>
<comment type="caution">
    <text evidence="4">The sequence shown here is derived from an EMBL/GenBank/DDBJ whole genome shotgun (WGS) entry which is preliminary data.</text>
</comment>
<name>A0A0J8UBJ6_9MYCO</name>
<dbReference type="OrthoDB" id="5190841at2"/>
<accession>A0A0J8UBJ6</accession>
<gene>
    <name evidence="4" type="ORF">ACT17_11980</name>
</gene>